<sequence>MYDRNPVEKIAEELDGLRERSDSKMPVPWADHLPAEPGEAKNYTEDQALRVFLAKWSLSPNTYRRYKSELIRLWFWAAFQGKSISELRFEDYLAYQAFLLDPQPADLWCMNQRYSRKDPRWRPFTGPLSIESVNHVFSAIGAMLTTWNKMGYLDHDPLAPRRKLKPHMSDAPLLTASGTPTSEDSPATTGRVASADRWFDEHMLQAIYKALQAMPDKTPAQCSRRLQHHLIIRLLQKSGCRISELEHGFQGNLVEDRRSGWWLYVVGKGGEPRKVPIPHDFITETLIPWRRWNKLSDLPSPGEATPLLPSRKHRPGKGGISNRMALNIVKEVTTAAIKYLPEHSRHAALALPHASNHWFRHTFATALIDADVPTKTIMMTMGQKSEATLRIYDHKSDDERHLAVTSTTAQL</sequence>
<comment type="caution">
    <text evidence="9">The sequence shown here is derived from an EMBL/GenBank/DDBJ whole genome shotgun (WGS) entry which is preliminary data.</text>
</comment>
<dbReference type="PANTHER" id="PTHR30349:SF64">
    <property type="entry name" value="PROPHAGE INTEGRASE INTD-RELATED"/>
    <property type="match status" value="1"/>
</dbReference>
<accession>A0A9P1R9U8</accession>
<evidence type="ECO:0000259" key="7">
    <source>
        <dbReference type="PROSITE" id="PS51898"/>
    </source>
</evidence>
<dbReference type="InterPro" id="IPR013762">
    <property type="entry name" value="Integrase-like_cat_sf"/>
</dbReference>
<dbReference type="InterPro" id="IPR010998">
    <property type="entry name" value="Integrase_recombinase_N"/>
</dbReference>
<comment type="similarity">
    <text evidence="1">Belongs to the 'phage' integrase family.</text>
</comment>
<evidence type="ECO:0000256" key="4">
    <source>
        <dbReference type="ARBA" id="ARBA00023172"/>
    </source>
</evidence>
<dbReference type="PANTHER" id="PTHR30349">
    <property type="entry name" value="PHAGE INTEGRASE-RELATED"/>
    <property type="match status" value="1"/>
</dbReference>
<dbReference type="CDD" id="cd00397">
    <property type="entry name" value="DNA_BRE_C"/>
    <property type="match status" value="1"/>
</dbReference>
<dbReference type="InterPro" id="IPR044068">
    <property type="entry name" value="CB"/>
</dbReference>
<dbReference type="InterPro" id="IPR050090">
    <property type="entry name" value="Tyrosine_recombinase_XerCD"/>
</dbReference>
<evidence type="ECO:0000256" key="2">
    <source>
        <dbReference type="ARBA" id="ARBA00022908"/>
    </source>
</evidence>
<proteinExistence type="inferred from homology"/>
<keyword evidence="2" id="KW-0229">DNA integration</keyword>
<dbReference type="PROSITE" id="PS51900">
    <property type="entry name" value="CB"/>
    <property type="match status" value="1"/>
</dbReference>
<evidence type="ECO:0000313" key="10">
    <source>
        <dbReference type="Proteomes" id="UP000045039"/>
    </source>
</evidence>
<feature type="region of interest" description="Disordered" evidence="6">
    <location>
        <begin position="170"/>
        <end position="189"/>
    </location>
</feature>
<dbReference type="InterPro" id="IPR002104">
    <property type="entry name" value="Integrase_catalytic"/>
</dbReference>
<organism evidence="9 10">
    <name type="scientific">Pseudomonas aeruginosa</name>
    <dbReference type="NCBI Taxonomy" id="287"/>
    <lineage>
        <taxon>Bacteria</taxon>
        <taxon>Pseudomonadati</taxon>
        <taxon>Pseudomonadota</taxon>
        <taxon>Gammaproteobacteria</taxon>
        <taxon>Pseudomonadales</taxon>
        <taxon>Pseudomonadaceae</taxon>
        <taxon>Pseudomonas</taxon>
    </lineage>
</organism>
<evidence type="ECO:0000256" key="6">
    <source>
        <dbReference type="SAM" id="MobiDB-lite"/>
    </source>
</evidence>
<evidence type="ECO:0000259" key="8">
    <source>
        <dbReference type="PROSITE" id="PS51900"/>
    </source>
</evidence>
<evidence type="ECO:0000256" key="3">
    <source>
        <dbReference type="ARBA" id="ARBA00023125"/>
    </source>
</evidence>
<evidence type="ECO:0000256" key="1">
    <source>
        <dbReference type="ARBA" id="ARBA00008857"/>
    </source>
</evidence>
<gene>
    <name evidence="9" type="primary">xerC_8</name>
    <name evidence="9" type="ORF">PAERUG_P19_London_7_VIM_2_05_10_05578</name>
</gene>
<dbReference type="Proteomes" id="UP000045039">
    <property type="component" value="Unassembled WGS sequence"/>
</dbReference>
<keyword evidence="3 5" id="KW-0238">DNA-binding</keyword>
<feature type="domain" description="Core-binding (CB)" evidence="8">
    <location>
        <begin position="43"/>
        <end position="148"/>
    </location>
</feature>
<dbReference type="Gene3D" id="1.10.443.10">
    <property type="entry name" value="Intergrase catalytic core"/>
    <property type="match status" value="1"/>
</dbReference>
<feature type="compositionally biased region" description="Polar residues" evidence="6">
    <location>
        <begin position="176"/>
        <end position="188"/>
    </location>
</feature>
<dbReference type="AlphaFoldDB" id="A0A9P1R9U8"/>
<keyword evidence="4" id="KW-0233">DNA recombination</keyword>
<dbReference type="Gene3D" id="1.10.150.130">
    <property type="match status" value="1"/>
</dbReference>
<dbReference type="PROSITE" id="PS51898">
    <property type="entry name" value="TYR_RECOMBINASE"/>
    <property type="match status" value="1"/>
</dbReference>
<dbReference type="EMBL" id="CVVU01000245">
    <property type="protein sequence ID" value="CRP79823.1"/>
    <property type="molecule type" value="Genomic_DNA"/>
</dbReference>
<feature type="domain" description="Tyr recombinase" evidence="7">
    <location>
        <begin position="194"/>
        <end position="406"/>
    </location>
</feature>
<dbReference type="Pfam" id="PF00589">
    <property type="entry name" value="Phage_integrase"/>
    <property type="match status" value="1"/>
</dbReference>
<reference evidence="10" key="1">
    <citation type="submission" date="2015-06" db="EMBL/GenBank/DDBJ databases">
        <authorList>
            <person name="Radhakrishnan Rajesh"/>
            <person name="Underwood Anthony"/>
            <person name="Al-Shahib Ali"/>
        </authorList>
    </citation>
    <scope>NUCLEOTIDE SEQUENCE [LARGE SCALE GENOMIC DNA]</scope>
    <source>
        <strain evidence="10">P19_London_7_VIM_2_05_10</strain>
    </source>
</reference>
<dbReference type="GO" id="GO:0015074">
    <property type="term" value="P:DNA integration"/>
    <property type="evidence" value="ECO:0007669"/>
    <property type="project" value="UniProtKB-KW"/>
</dbReference>
<dbReference type="SUPFAM" id="SSF56349">
    <property type="entry name" value="DNA breaking-rejoining enzymes"/>
    <property type="match status" value="1"/>
</dbReference>
<dbReference type="InterPro" id="IPR011010">
    <property type="entry name" value="DNA_brk_join_enz"/>
</dbReference>
<dbReference type="GO" id="GO:0003677">
    <property type="term" value="F:DNA binding"/>
    <property type="evidence" value="ECO:0007669"/>
    <property type="project" value="UniProtKB-UniRule"/>
</dbReference>
<dbReference type="GO" id="GO:0006310">
    <property type="term" value="P:DNA recombination"/>
    <property type="evidence" value="ECO:0007669"/>
    <property type="project" value="UniProtKB-KW"/>
</dbReference>
<evidence type="ECO:0000313" key="9">
    <source>
        <dbReference type="EMBL" id="CRP79823.1"/>
    </source>
</evidence>
<dbReference type="RefSeq" id="WP_003148954.1">
    <property type="nucleotide sequence ID" value="NZ_CAADND010000127.1"/>
</dbReference>
<name>A0A9P1R9U8_PSEAI</name>
<evidence type="ECO:0000256" key="5">
    <source>
        <dbReference type="PROSITE-ProRule" id="PRU01248"/>
    </source>
</evidence>
<protein>
    <submittedName>
        <fullName evidence="9">Tyrosine recombinase XerC</fullName>
    </submittedName>
</protein>